<feature type="domain" description="YspA cpYpsA-related SLOG" evidence="1">
    <location>
        <begin position="8"/>
        <end position="67"/>
    </location>
</feature>
<dbReference type="InterPro" id="IPR019627">
    <property type="entry name" value="YAcAr"/>
</dbReference>
<reference evidence="2 3" key="1">
    <citation type="submission" date="2024-12" db="EMBL/GenBank/DDBJ databases">
        <title>Forecasting of Potato common scab and diversities of Pathogenic streptomyces spp. in china.</title>
        <authorList>
            <person name="Handique U."/>
            <person name="Wu J."/>
        </authorList>
    </citation>
    <scope>NUCLEOTIDE SEQUENCE [LARGE SCALE GENOMIC DNA]</scope>
    <source>
        <strain evidence="2 3">ZRIMU1585</strain>
    </source>
</reference>
<keyword evidence="3" id="KW-1185">Reference proteome</keyword>
<gene>
    <name evidence="2" type="ORF">ACKI1S_32280</name>
</gene>
<dbReference type="Proteomes" id="UP001631993">
    <property type="component" value="Unassembled WGS sequence"/>
</dbReference>
<protein>
    <submittedName>
        <fullName evidence="2">SLOG family protein</fullName>
    </submittedName>
</protein>
<dbReference type="Pfam" id="PF10686">
    <property type="entry name" value="YAcAr"/>
    <property type="match status" value="1"/>
</dbReference>
<evidence type="ECO:0000313" key="3">
    <source>
        <dbReference type="Proteomes" id="UP001631993"/>
    </source>
</evidence>
<name>A0ABW9IRN8_STRGJ</name>
<evidence type="ECO:0000313" key="2">
    <source>
        <dbReference type="EMBL" id="MFM9650813.1"/>
    </source>
</evidence>
<proteinExistence type="predicted"/>
<evidence type="ECO:0000259" key="1">
    <source>
        <dbReference type="Pfam" id="PF10686"/>
    </source>
</evidence>
<dbReference type="RefSeq" id="WP_369279375.1">
    <property type="nucleotide sequence ID" value="NZ_JBJVMW010000002.1"/>
</dbReference>
<dbReference type="EMBL" id="JBJVNE010000018">
    <property type="protein sequence ID" value="MFM9650813.1"/>
    <property type="molecule type" value="Genomic_DNA"/>
</dbReference>
<sequence>MLELAKGRVLVCGSRRWPWPSTVEAVLGRLSDRYGDRLVVIEGAATGADAAACGWCRSLGLSDERHRCYPVDWTTVKRERPQDWRMAGPERNTQMLLQESPELVIAFHDHFDPVRGGTSDMCLRALLSGVPVWLVPGPDVQVGAWLRLGIFPDVRARRVRGELAAARAGDPG</sequence>
<accession>A0ABW9IRN8</accession>
<organism evidence="2 3">
    <name type="scientific">Streptomyces galilaeus</name>
    <dbReference type="NCBI Taxonomy" id="33899"/>
    <lineage>
        <taxon>Bacteria</taxon>
        <taxon>Bacillati</taxon>
        <taxon>Actinomycetota</taxon>
        <taxon>Actinomycetes</taxon>
        <taxon>Kitasatosporales</taxon>
        <taxon>Streptomycetaceae</taxon>
        <taxon>Streptomyces</taxon>
    </lineage>
</organism>
<comment type="caution">
    <text evidence="2">The sequence shown here is derived from an EMBL/GenBank/DDBJ whole genome shotgun (WGS) entry which is preliminary data.</text>
</comment>